<dbReference type="Proteomes" id="UP000194857">
    <property type="component" value="Unassembled WGS sequence"/>
</dbReference>
<name>A0A241XRT8_PSEAI</name>
<dbReference type="RefSeq" id="WP_065327482.1">
    <property type="nucleotide sequence ID" value="NZ_NFFZ01000004.1"/>
</dbReference>
<evidence type="ECO:0000313" key="2">
    <source>
        <dbReference type="Proteomes" id="UP000194857"/>
    </source>
</evidence>
<proteinExistence type="predicted"/>
<dbReference type="EMBL" id="NFFZ01000004">
    <property type="protein sequence ID" value="OTI63213.1"/>
    <property type="molecule type" value="Genomic_DNA"/>
</dbReference>
<gene>
    <name evidence="1" type="ORF">CAZ10_10290</name>
</gene>
<comment type="caution">
    <text evidence="1">The sequence shown here is derived from an EMBL/GenBank/DDBJ whole genome shotgun (WGS) entry which is preliminary data.</text>
</comment>
<accession>A0A241XRT8</accession>
<evidence type="ECO:0000313" key="1">
    <source>
        <dbReference type="EMBL" id="OTI63213.1"/>
    </source>
</evidence>
<sequence>MSKPAYPSPQELEVIYAERDEAVAALAAKGKIEAADLAPLDRLGRCKVANEHWGICDESARHALLNDTHHFVRACACLAA</sequence>
<reference evidence="1 2" key="1">
    <citation type="submission" date="2017-05" db="EMBL/GenBank/DDBJ databases">
        <authorList>
            <person name="Song R."/>
            <person name="Chenine A.L."/>
            <person name="Ruprecht R.M."/>
        </authorList>
    </citation>
    <scope>NUCLEOTIDE SEQUENCE [LARGE SCALE GENOMIC DNA]</scope>
    <source>
        <strain evidence="1 2">S567_C10_BS</strain>
    </source>
</reference>
<protein>
    <submittedName>
        <fullName evidence="1">Uncharacterized protein</fullName>
    </submittedName>
</protein>
<dbReference type="AlphaFoldDB" id="A0A241XRT8"/>
<organism evidence="1 2">
    <name type="scientific">Pseudomonas aeruginosa</name>
    <dbReference type="NCBI Taxonomy" id="287"/>
    <lineage>
        <taxon>Bacteria</taxon>
        <taxon>Pseudomonadati</taxon>
        <taxon>Pseudomonadota</taxon>
        <taxon>Gammaproteobacteria</taxon>
        <taxon>Pseudomonadales</taxon>
        <taxon>Pseudomonadaceae</taxon>
        <taxon>Pseudomonas</taxon>
    </lineage>
</organism>